<evidence type="ECO:0000313" key="3">
    <source>
        <dbReference type="Proteomes" id="UP000027395"/>
    </source>
</evidence>
<sequence length="107" mass="12245">MDLENRERFAIAVKALRADRNHEEFAKIIGVSRPTVIGWEKCKVDPKRESLEQIAQLRGESLDEFLSYLSGAKRRDPLERLTQQIAGLSHEQIAYVLRALADRLDPS</sequence>
<evidence type="ECO:0000259" key="1">
    <source>
        <dbReference type="PROSITE" id="PS50943"/>
    </source>
</evidence>
<dbReference type="EMBL" id="CM002807">
    <property type="protein sequence ID" value="KEI65172.1"/>
    <property type="molecule type" value="Genomic_DNA"/>
</dbReference>
<dbReference type="Gene3D" id="1.10.260.40">
    <property type="entry name" value="lambda repressor-like DNA-binding domains"/>
    <property type="match status" value="1"/>
</dbReference>
<dbReference type="PROSITE" id="PS50943">
    <property type="entry name" value="HTH_CROC1"/>
    <property type="match status" value="1"/>
</dbReference>
<dbReference type="AlphaFoldDB" id="A0A073CB41"/>
<dbReference type="CDD" id="cd00093">
    <property type="entry name" value="HTH_XRE"/>
    <property type="match status" value="1"/>
</dbReference>
<protein>
    <submittedName>
        <fullName evidence="2">Putative HTH-type transcriptional regulator</fullName>
    </submittedName>
</protein>
<evidence type="ECO:0000313" key="2">
    <source>
        <dbReference type="EMBL" id="KEI65172.1"/>
    </source>
</evidence>
<keyword evidence="2" id="KW-0614">Plasmid</keyword>
<dbReference type="SUPFAM" id="SSF47413">
    <property type="entry name" value="lambda repressor-like DNA-binding domains"/>
    <property type="match status" value="1"/>
</dbReference>
<organism evidence="2 3">
    <name type="scientific">Planktothrix agardhii (strain NIVA-CYA 126/8)</name>
    <dbReference type="NCBI Taxonomy" id="388467"/>
    <lineage>
        <taxon>Bacteria</taxon>
        <taxon>Bacillati</taxon>
        <taxon>Cyanobacteriota</taxon>
        <taxon>Cyanophyceae</taxon>
        <taxon>Oscillatoriophycideae</taxon>
        <taxon>Oscillatoriales</taxon>
        <taxon>Microcoleaceae</taxon>
        <taxon>Planktothrix</taxon>
    </lineage>
</organism>
<gene>
    <name evidence="2" type="ORF">A19Y_7009</name>
</gene>
<dbReference type="GO" id="GO:0003677">
    <property type="term" value="F:DNA binding"/>
    <property type="evidence" value="ECO:0007669"/>
    <property type="project" value="InterPro"/>
</dbReference>
<dbReference type="RefSeq" id="WP_026798315.1">
    <property type="nucleotide sequence ID" value="NZ_CM002807.1"/>
</dbReference>
<dbReference type="HOGENOM" id="CLU_166121_0_0_3"/>
<name>A0A073CB41_PLAA1</name>
<geneLocation type="plasmid" evidence="2 3">
    <name>pPA50</name>
</geneLocation>
<proteinExistence type="predicted"/>
<dbReference type="Proteomes" id="UP000027395">
    <property type="component" value="Plasmid pPA50"/>
</dbReference>
<keyword evidence="3" id="KW-1185">Reference proteome</keyword>
<dbReference type="InterPro" id="IPR001387">
    <property type="entry name" value="Cro/C1-type_HTH"/>
</dbReference>
<dbReference type="PATRIC" id="fig|388467.6.peg.4761"/>
<feature type="domain" description="HTH cro/C1-type" evidence="1">
    <location>
        <begin position="13"/>
        <end position="65"/>
    </location>
</feature>
<dbReference type="SMART" id="SM00530">
    <property type="entry name" value="HTH_XRE"/>
    <property type="match status" value="1"/>
</dbReference>
<dbReference type="InterPro" id="IPR010982">
    <property type="entry name" value="Lambda_DNA-bd_dom_sf"/>
</dbReference>
<reference evidence="2 3" key="1">
    <citation type="journal article" date="2014" name="Appl. Environ. Microbiol.">
        <title>Elucidation of insertion elements encoded on plasmids and in vitro construction of shuttle vectors from the toxic cyanobacterium Planktothrix.</title>
        <authorList>
            <person name="Christiansen G."/>
            <person name="Goesmann A."/>
            <person name="Kurmayer R."/>
        </authorList>
    </citation>
    <scope>NUCLEOTIDE SEQUENCE [LARGE SCALE GENOMIC DNA]</scope>
    <source>
        <strain evidence="2 3">NIVA-CYA 126/8</strain>
        <plasmid evidence="2">pPA50</plasmid>
    </source>
</reference>
<dbReference type="Pfam" id="PF01381">
    <property type="entry name" value="HTH_3"/>
    <property type="match status" value="1"/>
</dbReference>
<accession>A0A073CB41</accession>